<evidence type="ECO:0000259" key="4">
    <source>
        <dbReference type="Pfam" id="PF20736"/>
    </source>
</evidence>
<proteinExistence type="predicted"/>
<dbReference type="PANTHER" id="PTHR31151">
    <property type="entry name" value="PROLINE-TRNA LIGASE (DUF1680)"/>
    <property type="match status" value="1"/>
</dbReference>
<reference evidence="5" key="1">
    <citation type="submission" date="2020-09" db="EMBL/GenBank/DDBJ databases">
        <title>Pelagicoccus enzymogenes sp. nov. with an EPS production, isolated from marine sediment.</title>
        <authorList>
            <person name="Feng X."/>
        </authorList>
    </citation>
    <scope>NUCLEOTIDE SEQUENCE</scope>
    <source>
        <strain evidence="5">NFK12</strain>
    </source>
</reference>
<accession>A0A927FBQ4</accession>
<dbReference type="EMBL" id="JACYFG010000051">
    <property type="protein sequence ID" value="MBD5782062.1"/>
    <property type="molecule type" value="Genomic_DNA"/>
</dbReference>
<gene>
    <name evidence="5" type="ORF">IEN85_21365</name>
</gene>
<evidence type="ECO:0000313" key="6">
    <source>
        <dbReference type="Proteomes" id="UP000622317"/>
    </source>
</evidence>
<dbReference type="Pfam" id="PF16375">
    <property type="entry name" value="DUF4986"/>
    <property type="match status" value="1"/>
</dbReference>
<dbReference type="Pfam" id="PF07944">
    <property type="entry name" value="Beta-AFase-like_GH127_cat"/>
    <property type="match status" value="1"/>
</dbReference>
<dbReference type="InterPro" id="IPR049046">
    <property type="entry name" value="Beta-AFase-like_GH127_middle"/>
</dbReference>
<protein>
    <submittedName>
        <fullName evidence="5">Glycoside hydrolase family 127 protein</fullName>
    </submittedName>
</protein>
<name>A0A927FBQ4_9BACT</name>
<feature type="domain" description="Non-reducing end beta-L-arabinofuranosidase-like GH127 middle" evidence="4">
    <location>
        <begin position="418"/>
        <end position="514"/>
    </location>
</feature>
<evidence type="ECO:0000259" key="3">
    <source>
        <dbReference type="Pfam" id="PF20620"/>
    </source>
</evidence>
<comment type="caution">
    <text evidence="5">The sequence shown here is derived from an EMBL/GenBank/DDBJ whole genome shotgun (WGS) entry which is preliminary data.</text>
</comment>
<dbReference type="InterPro" id="IPR012878">
    <property type="entry name" value="Beta-AFase-like_GH127_cat"/>
</dbReference>
<evidence type="ECO:0000313" key="5">
    <source>
        <dbReference type="EMBL" id="MBD5782062.1"/>
    </source>
</evidence>
<dbReference type="GO" id="GO:0016787">
    <property type="term" value="F:hydrolase activity"/>
    <property type="evidence" value="ECO:0007669"/>
    <property type="project" value="UniProtKB-KW"/>
</dbReference>
<dbReference type="SUPFAM" id="SSF48208">
    <property type="entry name" value="Six-hairpin glycosidases"/>
    <property type="match status" value="1"/>
</dbReference>
<feature type="domain" description="Non-reducing end beta-L-arabinofuranosidase-like GH127 catalytic" evidence="1">
    <location>
        <begin position="28"/>
        <end position="408"/>
    </location>
</feature>
<evidence type="ECO:0000259" key="1">
    <source>
        <dbReference type="Pfam" id="PF07944"/>
    </source>
</evidence>
<dbReference type="InterPro" id="IPR008928">
    <property type="entry name" value="6-hairpin_glycosidase_sf"/>
</dbReference>
<feature type="domain" description="Glycoside hydrolase GH146 substrate-binding" evidence="3">
    <location>
        <begin position="649"/>
        <end position="777"/>
    </location>
</feature>
<dbReference type="InterPro" id="IPR032275">
    <property type="entry name" value="DUF4986"/>
</dbReference>
<dbReference type="Proteomes" id="UP000622317">
    <property type="component" value="Unassembled WGS sequence"/>
</dbReference>
<evidence type="ECO:0000259" key="2">
    <source>
        <dbReference type="Pfam" id="PF16375"/>
    </source>
</evidence>
<dbReference type="RefSeq" id="WP_191619129.1">
    <property type="nucleotide sequence ID" value="NZ_JACYFG010000051.1"/>
</dbReference>
<dbReference type="Pfam" id="PF20620">
    <property type="entry name" value="DUF6805"/>
    <property type="match status" value="1"/>
</dbReference>
<dbReference type="AlphaFoldDB" id="A0A927FBQ4"/>
<organism evidence="5 6">
    <name type="scientific">Pelagicoccus enzymogenes</name>
    <dbReference type="NCBI Taxonomy" id="2773457"/>
    <lineage>
        <taxon>Bacteria</taxon>
        <taxon>Pseudomonadati</taxon>
        <taxon>Verrucomicrobiota</taxon>
        <taxon>Opitutia</taxon>
        <taxon>Puniceicoccales</taxon>
        <taxon>Pelagicoccaceae</taxon>
        <taxon>Pelagicoccus</taxon>
    </lineage>
</organism>
<dbReference type="InterPro" id="IPR046544">
    <property type="entry name" value="GH146_SB_dom"/>
</dbReference>
<dbReference type="Pfam" id="PF20736">
    <property type="entry name" value="Glyco_hydro127M"/>
    <property type="match status" value="1"/>
</dbReference>
<sequence>MRNLAIASAIVALQASPLLSTKLFHPSAVTIEPGPFLDSIEADVDYVLAHDPDRLLAPFLIAAGLEPKAPKYGNWESSGLDGHSAGHFLSAYATLSLQNDNPLLAERLDYMLDELQRCQDAIGTGYVGGVPNSKKFIAELEAGEIKADRFSLNGAWVPWYNLHKTYAGLKDAWLVAGSEKARDILLRLADWTYEATSKLTEEQLQQMLYTEHGGMNEIFAEMYQKLGDERYLELAYRFTHHELLDPLLEGEDKLTGFHANTQIPKVIGFQRTALAAKDQKLQQASAFFWDTVVNQRSVSIGGNSVREHFHPADDFHSMLESREGPETCNTHNMLRLTSLLFQAEPSVALTDYYERALYNHILSAQHPQTGGLVYFTPMRPRHYRVYSVPENAFWCCVGSGIENPGRYSEFVYAKQDTTLFVNLFLASSLDWQEKGLKLTQTTDFPYSESTRLTIDSAPGKKKFTLKVRRPSWTTEAFELTLNGKSIKASPDKSGYVSITRKWKTGDTLDVSLPMQVRAEQLPDGSPYYSFLYGPLVLAQKVAEGDTPGLFAGSGRMEHIAPGAYLPLDQAPMLVGNAQALASRLHPIEGQPLHFQLTGDVRPQPDRPIVLEPFNRVHESRYSIYWQSVDTADYAAIQKRLAEKEAIELALAARTVDSIAPGEQQSEVEHDYRGEGARSGAELGNRFREASKWFEYTLRTDSEGPFEIALKVLASEWNKASTISINGHLVGEVRSQSGSPDSFSEVTFEIPAGAINSDRATIRIESLDGRTTPKVFGIFLRRQE</sequence>
<keyword evidence="6" id="KW-1185">Reference proteome</keyword>
<dbReference type="GO" id="GO:0005975">
    <property type="term" value="P:carbohydrate metabolic process"/>
    <property type="evidence" value="ECO:0007669"/>
    <property type="project" value="InterPro"/>
</dbReference>
<dbReference type="PANTHER" id="PTHR31151:SF0">
    <property type="entry name" value="PROLINE-TRNA LIGASE (DUF1680)"/>
    <property type="match status" value="1"/>
</dbReference>
<feature type="domain" description="DUF4986" evidence="2">
    <location>
        <begin position="545"/>
        <end position="625"/>
    </location>
</feature>
<keyword evidence="5" id="KW-0378">Hydrolase</keyword>